<proteinExistence type="predicted"/>
<dbReference type="Proteomes" id="UP000324705">
    <property type="component" value="Chromosome 3B"/>
</dbReference>
<evidence type="ECO:0000313" key="2">
    <source>
        <dbReference type="Proteomes" id="UP000324705"/>
    </source>
</evidence>
<keyword evidence="2" id="KW-1185">Reference proteome</keyword>
<dbReference type="Gramene" id="TRITD3Bv1G192110.1">
    <property type="protein sequence ID" value="TRITD3Bv1G192110.1"/>
    <property type="gene ID" value="TRITD3Bv1G192110"/>
</dbReference>
<name>A0A9R1S5N1_TRITD</name>
<dbReference type="AlphaFoldDB" id="A0A9R1S5N1"/>
<protein>
    <submittedName>
        <fullName evidence="1">Uncharacterized protein</fullName>
    </submittedName>
</protein>
<dbReference type="EMBL" id="LT934116">
    <property type="protein sequence ID" value="VAH81113.1"/>
    <property type="molecule type" value="Genomic_DNA"/>
</dbReference>
<accession>A0A9R1S5N1</accession>
<organism evidence="1 2">
    <name type="scientific">Triticum turgidum subsp. durum</name>
    <name type="common">Durum wheat</name>
    <name type="synonym">Triticum durum</name>
    <dbReference type="NCBI Taxonomy" id="4567"/>
    <lineage>
        <taxon>Eukaryota</taxon>
        <taxon>Viridiplantae</taxon>
        <taxon>Streptophyta</taxon>
        <taxon>Embryophyta</taxon>
        <taxon>Tracheophyta</taxon>
        <taxon>Spermatophyta</taxon>
        <taxon>Magnoliopsida</taxon>
        <taxon>Liliopsida</taxon>
        <taxon>Poales</taxon>
        <taxon>Poaceae</taxon>
        <taxon>BOP clade</taxon>
        <taxon>Pooideae</taxon>
        <taxon>Triticodae</taxon>
        <taxon>Triticeae</taxon>
        <taxon>Triticinae</taxon>
        <taxon>Triticum</taxon>
    </lineage>
</organism>
<sequence>MFKFLKDVVAGSGSGLKDFPYTIGEPHASAWGSWTHHRGASKVLHARVLPASRLPTGGGPIGSP</sequence>
<gene>
    <name evidence="1" type="ORF">TRITD_3Bv1G192110</name>
</gene>
<reference evidence="1 2" key="1">
    <citation type="submission" date="2017-09" db="EMBL/GenBank/DDBJ databases">
        <authorList>
            <consortium name="International Durum Wheat Genome Sequencing Consortium (IDWGSC)"/>
            <person name="Milanesi L."/>
        </authorList>
    </citation>
    <scope>NUCLEOTIDE SEQUENCE [LARGE SCALE GENOMIC DNA]</scope>
    <source>
        <strain evidence="2">cv. Svevo</strain>
    </source>
</reference>
<evidence type="ECO:0000313" key="1">
    <source>
        <dbReference type="EMBL" id="VAH81113.1"/>
    </source>
</evidence>